<dbReference type="Proteomes" id="UP000001072">
    <property type="component" value="Unassembled WGS sequence"/>
</dbReference>
<dbReference type="EMBL" id="GL883091">
    <property type="protein sequence ID" value="EGG11833.1"/>
    <property type="molecule type" value="Genomic_DNA"/>
</dbReference>
<evidence type="ECO:0000313" key="3">
    <source>
        <dbReference type="Proteomes" id="UP000001072"/>
    </source>
</evidence>
<dbReference type="AlphaFoldDB" id="F4R671"/>
<feature type="compositionally biased region" description="Basic and acidic residues" evidence="1">
    <location>
        <begin position="168"/>
        <end position="181"/>
    </location>
</feature>
<gene>
    <name evidence="2" type="ORF">MELLADRAFT_88898</name>
</gene>
<keyword evidence="3" id="KW-1185">Reference proteome</keyword>
<dbReference type="KEGG" id="mlr:MELLADRAFT_88898"/>
<feature type="compositionally biased region" description="Acidic residues" evidence="1">
    <location>
        <begin position="182"/>
        <end position="203"/>
    </location>
</feature>
<reference evidence="3" key="1">
    <citation type="journal article" date="2011" name="Proc. Natl. Acad. Sci. U.S.A.">
        <title>Obligate biotrophy features unraveled by the genomic analysis of rust fungi.</title>
        <authorList>
            <person name="Duplessis S."/>
            <person name="Cuomo C.A."/>
            <person name="Lin Y.-C."/>
            <person name="Aerts A."/>
            <person name="Tisserant E."/>
            <person name="Veneault-Fourrey C."/>
            <person name="Joly D.L."/>
            <person name="Hacquard S."/>
            <person name="Amselem J."/>
            <person name="Cantarel B.L."/>
            <person name="Chiu R."/>
            <person name="Coutinho P.M."/>
            <person name="Feau N."/>
            <person name="Field M."/>
            <person name="Frey P."/>
            <person name="Gelhaye E."/>
            <person name="Goldberg J."/>
            <person name="Grabherr M.G."/>
            <person name="Kodira C.D."/>
            <person name="Kohler A."/>
            <person name="Kuees U."/>
            <person name="Lindquist E.A."/>
            <person name="Lucas S.M."/>
            <person name="Mago R."/>
            <person name="Mauceli E."/>
            <person name="Morin E."/>
            <person name="Murat C."/>
            <person name="Pangilinan J.L."/>
            <person name="Park R."/>
            <person name="Pearson M."/>
            <person name="Quesneville H."/>
            <person name="Rouhier N."/>
            <person name="Sakthikumar S."/>
            <person name="Salamov A.A."/>
            <person name="Schmutz J."/>
            <person name="Selles B."/>
            <person name="Shapiro H."/>
            <person name="Tanguay P."/>
            <person name="Tuskan G.A."/>
            <person name="Henrissat B."/>
            <person name="Van de Peer Y."/>
            <person name="Rouze P."/>
            <person name="Ellis J.G."/>
            <person name="Dodds P.N."/>
            <person name="Schein J.E."/>
            <person name="Zhong S."/>
            <person name="Hamelin R.C."/>
            <person name="Grigoriev I.V."/>
            <person name="Szabo L.J."/>
            <person name="Martin F."/>
        </authorList>
    </citation>
    <scope>NUCLEOTIDE SEQUENCE [LARGE SCALE GENOMIC DNA]</scope>
    <source>
        <strain evidence="3">98AG31 / pathotype 3-4-7</strain>
    </source>
</reference>
<name>F4R671_MELLP</name>
<organism evidence="3">
    <name type="scientific">Melampsora larici-populina (strain 98AG31 / pathotype 3-4-7)</name>
    <name type="common">Poplar leaf rust fungus</name>
    <dbReference type="NCBI Taxonomy" id="747676"/>
    <lineage>
        <taxon>Eukaryota</taxon>
        <taxon>Fungi</taxon>
        <taxon>Dikarya</taxon>
        <taxon>Basidiomycota</taxon>
        <taxon>Pucciniomycotina</taxon>
        <taxon>Pucciniomycetes</taxon>
        <taxon>Pucciniales</taxon>
        <taxon>Melampsoraceae</taxon>
        <taxon>Melampsora</taxon>
    </lineage>
</organism>
<evidence type="ECO:0000256" key="1">
    <source>
        <dbReference type="SAM" id="MobiDB-lite"/>
    </source>
</evidence>
<feature type="region of interest" description="Disordered" evidence="1">
    <location>
        <begin position="167"/>
        <end position="210"/>
    </location>
</feature>
<dbReference type="RefSeq" id="XP_007404208.1">
    <property type="nucleotide sequence ID" value="XM_007404146.1"/>
</dbReference>
<dbReference type="HOGENOM" id="CLU_061421_0_0_1"/>
<dbReference type="GeneID" id="18935028"/>
<dbReference type="VEuPathDB" id="FungiDB:MELLADRAFT_88898"/>
<proteinExistence type="predicted"/>
<evidence type="ECO:0000313" key="2">
    <source>
        <dbReference type="EMBL" id="EGG11833.1"/>
    </source>
</evidence>
<protein>
    <submittedName>
        <fullName evidence="2">Uncharacterized protein</fullName>
    </submittedName>
</protein>
<dbReference type="InParanoid" id="F4R671"/>
<sequence>MDSDTEPEFDPSLLELDASLLQASTPQKRVPLVERVCEYLAQQNSDTKSFLLAYLHSTNEKIIRRKKQWALVAKGWKSTEAVLDAIAELVNQKPECRPKWNDWVLKKAKLIVAQQSPPQGSQYININMLDTSFFDHKQDVKREADIVQSMDFLHQLITSKLQHGHQAWKSERKRRTEHEAAADLDSDGSDSEFDSGLESDSPEQSEFGKAKESSSAYVYRRSKDAVENANTRMKAVSAILCLDLLGYAPYRTVLLCHIMLDCFNNHSDDILRMQPSKQWTSGSKHNHFACMWCI</sequence>
<accession>F4R671</accession>